<dbReference type="Pfam" id="PF08030">
    <property type="entry name" value="NAD_binding_6"/>
    <property type="match status" value="1"/>
</dbReference>
<dbReference type="CDD" id="cd06186">
    <property type="entry name" value="NOX_Duox_like_FAD_NADP"/>
    <property type="match status" value="1"/>
</dbReference>
<dbReference type="Gene3D" id="3.40.50.80">
    <property type="entry name" value="Nucleotide-binding domain of ferredoxin-NADP reductase (FNR) module"/>
    <property type="match status" value="1"/>
</dbReference>
<keyword evidence="10" id="KW-0325">Glycoprotein</keyword>
<evidence type="ECO:0000256" key="1">
    <source>
        <dbReference type="ARBA" id="ARBA00004141"/>
    </source>
</evidence>
<dbReference type="GO" id="GO:0006879">
    <property type="term" value="P:intracellular iron ion homeostasis"/>
    <property type="evidence" value="ECO:0007669"/>
    <property type="project" value="TreeGrafter"/>
</dbReference>
<dbReference type="PANTHER" id="PTHR32361:SF9">
    <property type="entry name" value="FERRIC REDUCTASE TRANSMEMBRANE COMPONENT 3-RELATED"/>
    <property type="match status" value="1"/>
</dbReference>
<feature type="transmembrane region" description="Helical" evidence="11">
    <location>
        <begin position="151"/>
        <end position="167"/>
    </location>
</feature>
<evidence type="ECO:0000256" key="10">
    <source>
        <dbReference type="ARBA" id="ARBA00023180"/>
    </source>
</evidence>
<evidence type="ECO:0000256" key="3">
    <source>
        <dbReference type="ARBA" id="ARBA00022448"/>
    </source>
</evidence>
<organism evidence="13 14">
    <name type="scientific">Austropuccinia psidii MF-1</name>
    <dbReference type="NCBI Taxonomy" id="1389203"/>
    <lineage>
        <taxon>Eukaryota</taxon>
        <taxon>Fungi</taxon>
        <taxon>Dikarya</taxon>
        <taxon>Basidiomycota</taxon>
        <taxon>Pucciniomycotina</taxon>
        <taxon>Pucciniomycetes</taxon>
        <taxon>Pucciniales</taxon>
        <taxon>Sphaerophragmiaceae</taxon>
        <taxon>Austropuccinia</taxon>
    </lineage>
</organism>
<evidence type="ECO:0000256" key="11">
    <source>
        <dbReference type="SAM" id="Phobius"/>
    </source>
</evidence>
<feature type="transmembrane region" description="Helical" evidence="11">
    <location>
        <begin position="112"/>
        <end position="130"/>
    </location>
</feature>
<dbReference type="InterPro" id="IPR039261">
    <property type="entry name" value="FNR_nucleotide-bd"/>
</dbReference>
<dbReference type="GO" id="GO:0006826">
    <property type="term" value="P:iron ion transport"/>
    <property type="evidence" value="ECO:0007669"/>
    <property type="project" value="TreeGrafter"/>
</dbReference>
<feature type="transmembrane region" description="Helical" evidence="11">
    <location>
        <begin position="86"/>
        <end position="106"/>
    </location>
</feature>
<comment type="caution">
    <text evidence="13">The sequence shown here is derived from an EMBL/GenBank/DDBJ whole genome shotgun (WGS) entry which is preliminary data.</text>
</comment>
<dbReference type="InterPro" id="IPR051410">
    <property type="entry name" value="Ferric/Cupric_Reductase"/>
</dbReference>
<comment type="similarity">
    <text evidence="2">Belongs to the ferric reductase (FRE) family.</text>
</comment>
<feature type="domain" description="FAD-binding FR-type" evidence="12">
    <location>
        <begin position="138"/>
        <end position="292"/>
    </location>
</feature>
<evidence type="ECO:0000313" key="13">
    <source>
        <dbReference type="EMBL" id="MBW0499040.1"/>
    </source>
</evidence>
<proteinExistence type="inferred from homology"/>
<evidence type="ECO:0000256" key="6">
    <source>
        <dbReference type="ARBA" id="ARBA00022989"/>
    </source>
</evidence>
<keyword evidence="5" id="KW-0249">Electron transport</keyword>
<dbReference type="InterPro" id="IPR013121">
    <property type="entry name" value="Fe_red_NAD-bd_6"/>
</dbReference>
<gene>
    <name evidence="13" type="ORF">O181_038755</name>
</gene>
<dbReference type="Pfam" id="PF08022">
    <property type="entry name" value="FAD_binding_8"/>
    <property type="match status" value="1"/>
</dbReference>
<dbReference type="GO" id="GO:0015677">
    <property type="term" value="P:copper ion import"/>
    <property type="evidence" value="ECO:0007669"/>
    <property type="project" value="TreeGrafter"/>
</dbReference>
<evidence type="ECO:0000259" key="12">
    <source>
        <dbReference type="PROSITE" id="PS51384"/>
    </source>
</evidence>
<dbReference type="SUPFAM" id="SSF52343">
    <property type="entry name" value="Ferredoxin reductase-like, C-terminal NADP-linked domain"/>
    <property type="match status" value="1"/>
</dbReference>
<evidence type="ECO:0000256" key="2">
    <source>
        <dbReference type="ARBA" id="ARBA00006278"/>
    </source>
</evidence>
<keyword evidence="4 11" id="KW-0812">Transmembrane</keyword>
<dbReference type="PROSITE" id="PS51384">
    <property type="entry name" value="FAD_FR"/>
    <property type="match status" value="1"/>
</dbReference>
<evidence type="ECO:0000256" key="7">
    <source>
        <dbReference type="ARBA" id="ARBA00023002"/>
    </source>
</evidence>
<dbReference type="InterPro" id="IPR017927">
    <property type="entry name" value="FAD-bd_FR_type"/>
</dbReference>
<sequence length="513" mass="57348">MDHLNVGTGSAIILNLPLLFATTGKRNLLSFITGIPYRSLNFFHRAIGRFCFIMSVVHMSLVLEWLRKKNGSSSLMQQFSKQFIQCGLVAITCFCISITMSMLPVRCRKFELFMFTHVCAALVCLPAIYYHKSKTHQWVLATATIWSFDRLARLLGIIYIHFIAPFWCHTNSPRHFGPVNATLDHLDGAIVLSIPMALTWKPGQHIYLSFWSKKMLLKPWLLGRWHPFTLTNTPYDLELQRKYRTEICETSKKCIGCCVIQVRGGTTRWLQKNAGSNISVFIEGPYGGNLNPHAAYSTLVLVAGGAGITYLLGVLEGVALLAQQGKSGSLRRVVIYWMLRKQAHLAWVENRVNEVCAALGTFNLCISAHAYITTRLPVVVPSSRDNFQASATSSKTKASEGEYIKMIHNPISLSLQKPLNSEKYLRSTLVLSDPSKRENKSVFQVLGGRPNLDEILSKICHQSLGRIQIQVCGPKNLSDAVKLAAAKISSPLATWNGKNNTCVAVHYEIFNNT</sequence>
<keyword evidence="3" id="KW-0813">Transport</keyword>
<dbReference type="PANTHER" id="PTHR32361">
    <property type="entry name" value="FERRIC/CUPRIC REDUCTASE TRANSMEMBRANE COMPONENT"/>
    <property type="match status" value="1"/>
</dbReference>
<dbReference type="EMBL" id="AVOT02015057">
    <property type="protein sequence ID" value="MBW0499040.1"/>
    <property type="molecule type" value="Genomic_DNA"/>
</dbReference>
<evidence type="ECO:0000256" key="5">
    <source>
        <dbReference type="ARBA" id="ARBA00022982"/>
    </source>
</evidence>
<name>A0A9Q3DDI0_9BASI</name>
<keyword evidence="8" id="KW-0406">Ion transport</keyword>
<feature type="transmembrane region" description="Helical" evidence="11">
    <location>
        <begin position="46"/>
        <end position="66"/>
    </location>
</feature>
<dbReference type="GO" id="GO:0005886">
    <property type="term" value="C:plasma membrane"/>
    <property type="evidence" value="ECO:0007669"/>
    <property type="project" value="TreeGrafter"/>
</dbReference>
<keyword evidence="7" id="KW-0560">Oxidoreductase</keyword>
<evidence type="ECO:0000256" key="9">
    <source>
        <dbReference type="ARBA" id="ARBA00023136"/>
    </source>
</evidence>
<dbReference type="AlphaFoldDB" id="A0A9Q3DDI0"/>
<dbReference type="Proteomes" id="UP000765509">
    <property type="component" value="Unassembled WGS sequence"/>
</dbReference>
<dbReference type="Pfam" id="PF01794">
    <property type="entry name" value="Ferric_reduct"/>
    <property type="match status" value="1"/>
</dbReference>
<dbReference type="SFLD" id="SFLDS00052">
    <property type="entry name" value="Ferric_Reductase_Domain"/>
    <property type="match status" value="1"/>
</dbReference>
<keyword evidence="14" id="KW-1185">Reference proteome</keyword>
<accession>A0A9Q3DDI0</accession>
<dbReference type="GO" id="GO:0000293">
    <property type="term" value="F:ferric-chelate reductase activity"/>
    <property type="evidence" value="ECO:0007669"/>
    <property type="project" value="UniProtKB-ARBA"/>
</dbReference>
<evidence type="ECO:0000256" key="4">
    <source>
        <dbReference type="ARBA" id="ARBA00022692"/>
    </source>
</evidence>
<dbReference type="InterPro" id="IPR013112">
    <property type="entry name" value="FAD-bd_8"/>
</dbReference>
<dbReference type="InterPro" id="IPR013130">
    <property type="entry name" value="Fe3_Rdtase_TM_dom"/>
</dbReference>
<dbReference type="SFLD" id="SFLDG01168">
    <property type="entry name" value="Ferric_reductase_subgroup_(FRE"/>
    <property type="match status" value="1"/>
</dbReference>
<keyword evidence="6 11" id="KW-1133">Transmembrane helix</keyword>
<evidence type="ECO:0000256" key="8">
    <source>
        <dbReference type="ARBA" id="ARBA00023065"/>
    </source>
</evidence>
<comment type="subcellular location">
    <subcellularLocation>
        <location evidence="1">Membrane</location>
        <topology evidence="1">Multi-pass membrane protein</topology>
    </subcellularLocation>
</comment>
<reference evidence="13" key="1">
    <citation type="submission" date="2021-03" db="EMBL/GenBank/DDBJ databases">
        <title>Draft genome sequence of rust myrtle Austropuccinia psidii MF-1, a brazilian biotype.</title>
        <authorList>
            <person name="Quecine M.C."/>
            <person name="Pachon D.M.R."/>
            <person name="Bonatelli M.L."/>
            <person name="Correr F.H."/>
            <person name="Franceschini L.M."/>
            <person name="Leite T.F."/>
            <person name="Margarido G.R.A."/>
            <person name="Almeida C.A."/>
            <person name="Ferrarezi J.A."/>
            <person name="Labate C.A."/>
        </authorList>
    </citation>
    <scope>NUCLEOTIDE SEQUENCE</scope>
    <source>
        <strain evidence="13">MF-1</strain>
    </source>
</reference>
<keyword evidence="9 11" id="KW-0472">Membrane</keyword>
<dbReference type="OrthoDB" id="3944240at2759"/>
<protein>
    <recommendedName>
        <fullName evidence="12">FAD-binding FR-type domain-containing protein</fullName>
    </recommendedName>
</protein>
<evidence type="ECO:0000313" key="14">
    <source>
        <dbReference type="Proteomes" id="UP000765509"/>
    </source>
</evidence>
<feature type="transmembrane region" description="Helical" evidence="11">
    <location>
        <begin position="294"/>
        <end position="322"/>
    </location>
</feature>